<feature type="region of interest" description="Disordered" evidence="1">
    <location>
        <begin position="266"/>
        <end position="294"/>
    </location>
</feature>
<evidence type="ECO:0000259" key="2">
    <source>
        <dbReference type="PROSITE" id="PS51029"/>
    </source>
</evidence>
<dbReference type="EMBL" id="BGZK01000409">
    <property type="protein sequence ID" value="GBP41973.1"/>
    <property type="molecule type" value="Genomic_DNA"/>
</dbReference>
<sequence>MGNQEESIRLIQLYSTYNALWDPKDPKYLNKNQREDSWRQISVQINMPVKEVKNKMVSLCGSYRREKQENKNRITGSGAADVYNSKWFGYPYFHFLKDKNETGDTQETMPNEAIPESSQISDVERHTETENAPTKSQLPEASIEEAPPQQQQDLASEASMPSPSEPARKKKRHNPKKTQPQEDSADIMLAEALECLQKSSTDITDPYSSFGRHIANELRKYDPHTLAYVKNAINNIIFEADIGKYTTTTNVAQQQINTGYYTQQYSNSSTMDSSGTSSSASHTATSSHAITPSSNANVGFETITEFLPREAASCKLNKLLRLPRGPSLAIRTPRLPREPVR</sequence>
<dbReference type="SMART" id="SM00595">
    <property type="entry name" value="MADF"/>
    <property type="match status" value="1"/>
</dbReference>
<evidence type="ECO:0000313" key="4">
    <source>
        <dbReference type="Proteomes" id="UP000299102"/>
    </source>
</evidence>
<reference evidence="3 4" key="1">
    <citation type="journal article" date="2019" name="Commun. Biol.">
        <title>The bagworm genome reveals a unique fibroin gene that provides high tensile strength.</title>
        <authorList>
            <person name="Kono N."/>
            <person name="Nakamura H."/>
            <person name="Ohtoshi R."/>
            <person name="Tomita M."/>
            <person name="Numata K."/>
            <person name="Arakawa K."/>
        </authorList>
    </citation>
    <scope>NUCLEOTIDE SEQUENCE [LARGE SCALE GENOMIC DNA]</scope>
</reference>
<protein>
    <recommendedName>
        <fullName evidence="2">MADF domain-containing protein</fullName>
    </recommendedName>
</protein>
<feature type="region of interest" description="Disordered" evidence="1">
    <location>
        <begin position="101"/>
        <end position="184"/>
    </location>
</feature>
<accession>A0A4C1VTE2</accession>
<organism evidence="3 4">
    <name type="scientific">Eumeta variegata</name>
    <name type="common">Bagworm moth</name>
    <name type="synonym">Eumeta japonica</name>
    <dbReference type="NCBI Taxonomy" id="151549"/>
    <lineage>
        <taxon>Eukaryota</taxon>
        <taxon>Metazoa</taxon>
        <taxon>Ecdysozoa</taxon>
        <taxon>Arthropoda</taxon>
        <taxon>Hexapoda</taxon>
        <taxon>Insecta</taxon>
        <taxon>Pterygota</taxon>
        <taxon>Neoptera</taxon>
        <taxon>Endopterygota</taxon>
        <taxon>Lepidoptera</taxon>
        <taxon>Glossata</taxon>
        <taxon>Ditrysia</taxon>
        <taxon>Tineoidea</taxon>
        <taxon>Psychidae</taxon>
        <taxon>Oiketicinae</taxon>
        <taxon>Eumeta</taxon>
    </lineage>
</organism>
<feature type="compositionally biased region" description="Polar residues" evidence="1">
    <location>
        <begin position="130"/>
        <end position="139"/>
    </location>
</feature>
<keyword evidence="4" id="KW-1185">Reference proteome</keyword>
<dbReference type="OrthoDB" id="10051975at2759"/>
<dbReference type="Proteomes" id="UP000299102">
    <property type="component" value="Unassembled WGS sequence"/>
</dbReference>
<dbReference type="PANTHER" id="PTHR21505">
    <property type="entry name" value="MADF DOMAIN-CONTAINING PROTEIN-RELATED"/>
    <property type="match status" value="1"/>
</dbReference>
<feature type="domain" description="MADF" evidence="2">
    <location>
        <begin position="9"/>
        <end position="101"/>
    </location>
</feature>
<dbReference type="PROSITE" id="PS51029">
    <property type="entry name" value="MADF"/>
    <property type="match status" value="1"/>
</dbReference>
<gene>
    <name evidence="3" type="ORF">EVAR_33777_1</name>
</gene>
<dbReference type="InterPro" id="IPR006578">
    <property type="entry name" value="MADF-dom"/>
</dbReference>
<evidence type="ECO:0000256" key="1">
    <source>
        <dbReference type="SAM" id="MobiDB-lite"/>
    </source>
</evidence>
<comment type="caution">
    <text evidence="3">The sequence shown here is derived from an EMBL/GenBank/DDBJ whole genome shotgun (WGS) entry which is preliminary data.</text>
</comment>
<dbReference type="PANTHER" id="PTHR21505:SF12">
    <property type="entry name" value="MADF DOMAIN-CONTAINING PROTEIN-RELATED"/>
    <property type="match status" value="1"/>
</dbReference>
<evidence type="ECO:0000313" key="3">
    <source>
        <dbReference type="EMBL" id="GBP41973.1"/>
    </source>
</evidence>
<dbReference type="Pfam" id="PF10545">
    <property type="entry name" value="MADF_DNA_bdg"/>
    <property type="match status" value="1"/>
</dbReference>
<dbReference type="AlphaFoldDB" id="A0A4C1VTE2"/>
<proteinExistence type="predicted"/>
<name>A0A4C1VTE2_EUMVA</name>